<organism evidence="8 9">
    <name type="scientific">Rhizobium daejeonense</name>
    <dbReference type="NCBI Taxonomy" id="240521"/>
    <lineage>
        <taxon>Bacteria</taxon>
        <taxon>Pseudomonadati</taxon>
        <taxon>Pseudomonadota</taxon>
        <taxon>Alphaproteobacteria</taxon>
        <taxon>Hyphomicrobiales</taxon>
        <taxon>Rhizobiaceae</taxon>
        <taxon>Rhizobium/Agrobacterium group</taxon>
        <taxon>Rhizobium</taxon>
    </lineage>
</organism>
<keyword evidence="9" id="KW-1185">Reference proteome</keyword>
<dbReference type="AlphaFoldDB" id="A0A6M1SAR7"/>
<evidence type="ECO:0000256" key="6">
    <source>
        <dbReference type="SAM" id="MobiDB-lite"/>
    </source>
</evidence>
<evidence type="ECO:0000256" key="3">
    <source>
        <dbReference type="ARBA" id="ARBA00022989"/>
    </source>
</evidence>
<feature type="compositionally biased region" description="Basic residues" evidence="6">
    <location>
        <begin position="1"/>
        <end position="11"/>
    </location>
</feature>
<sequence>MVSGKPPRRSKSPQDPVTIDLTAEEAKPAEAEATQQAGNAEISADASMPRADTSPIDAPLQDSETATTAEQPSPAEPVEGKPNSDIFAETGTASEATSAEAPPSDTAPSYAAPTPRSAPATSSLVAAGIIGGLIALLAAGSMQYAGFLPAASPSGSSNADTSALSSEIEVLRSQIANLPAAGPAATDPALAERLAALEASVASRQETAIDPGAVEELRLKLAQNEEALATLRNAVAGNSQALSDSERRLAEAEKKIEEPRTDVQMARAIAVTALKSAIDRGGPYLAELDALASIAPDDPAVEGLRPHAATGVQSRADLIRRFSQTADAALAAIHQPDPNEGIGQRLLSSALSVVKVRPVGNVEGSTPEAIIARMEDKLQNGDLKGASLEWDTLPDAAKAASSGFNDLLKTRIDVEALIGTAMANAVNGTRG</sequence>
<keyword evidence="2 7" id="KW-0812">Transmembrane</keyword>
<proteinExistence type="predicted"/>
<evidence type="ECO:0000256" key="1">
    <source>
        <dbReference type="ARBA" id="ARBA00004370"/>
    </source>
</evidence>
<evidence type="ECO:0000313" key="8">
    <source>
        <dbReference type="EMBL" id="NGO65428.1"/>
    </source>
</evidence>
<dbReference type="InterPro" id="IPR019133">
    <property type="entry name" value="MIC60"/>
</dbReference>
<evidence type="ECO:0000256" key="7">
    <source>
        <dbReference type="SAM" id="Phobius"/>
    </source>
</evidence>
<feature type="transmembrane region" description="Helical" evidence="7">
    <location>
        <begin position="124"/>
        <end position="147"/>
    </location>
</feature>
<dbReference type="EMBL" id="JAAKZH010000005">
    <property type="protein sequence ID" value="NGO65428.1"/>
    <property type="molecule type" value="Genomic_DNA"/>
</dbReference>
<feature type="compositionally biased region" description="Polar residues" evidence="6">
    <location>
        <begin position="62"/>
        <end position="71"/>
    </location>
</feature>
<feature type="compositionally biased region" description="Low complexity" evidence="6">
    <location>
        <begin position="88"/>
        <end position="118"/>
    </location>
</feature>
<feature type="coiled-coil region" evidence="5">
    <location>
        <begin position="214"/>
        <end position="262"/>
    </location>
</feature>
<evidence type="ECO:0008006" key="10">
    <source>
        <dbReference type="Google" id="ProtNLM"/>
    </source>
</evidence>
<dbReference type="Pfam" id="PF09731">
    <property type="entry name" value="Mitofilin"/>
    <property type="match status" value="1"/>
</dbReference>
<comment type="caution">
    <text evidence="8">The sequence shown here is derived from an EMBL/GenBank/DDBJ whole genome shotgun (WGS) entry which is preliminary data.</text>
</comment>
<accession>A0A6M1SAR7</accession>
<evidence type="ECO:0000256" key="4">
    <source>
        <dbReference type="ARBA" id="ARBA00023136"/>
    </source>
</evidence>
<comment type="subcellular location">
    <subcellularLocation>
        <location evidence="1">Membrane</location>
    </subcellularLocation>
</comment>
<keyword evidence="4 7" id="KW-0472">Membrane</keyword>
<keyword evidence="5" id="KW-0175">Coiled coil</keyword>
<keyword evidence="3 7" id="KW-1133">Transmembrane helix</keyword>
<dbReference type="GO" id="GO:0016020">
    <property type="term" value="C:membrane"/>
    <property type="evidence" value="ECO:0007669"/>
    <property type="project" value="UniProtKB-SubCell"/>
</dbReference>
<name>A0A6M1SAR7_9HYPH</name>
<dbReference type="Proteomes" id="UP000477849">
    <property type="component" value="Unassembled WGS sequence"/>
</dbReference>
<evidence type="ECO:0000256" key="2">
    <source>
        <dbReference type="ARBA" id="ARBA00022692"/>
    </source>
</evidence>
<evidence type="ECO:0000256" key="5">
    <source>
        <dbReference type="SAM" id="Coils"/>
    </source>
</evidence>
<gene>
    <name evidence="8" type="ORF">G6N76_17290</name>
</gene>
<feature type="region of interest" description="Disordered" evidence="6">
    <location>
        <begin position="1"/>
        <end position="118"/>
    </location>
</feature>
<reference evidence="8 9" key="1">
    <citation type="submission" date="2020-02" db="EMBL/GenBank/DDBJ databases">
        <title>Genome sequence of the type strain CCBAU10050 of Rhizobium daejeonense.</title>
        <authorList>
            <person name="Gao J."/>
            <person name="Sun J."/>
        </authorList>
    </citation>
    <scope>NUCLEOTIDE SEQUENCE [LARGE SCALE GENOMIC DNA]</scope>
    <source>
        <strain evidence="8 9">CCBAU10050</strain>
    </source>
</reference>
<protein>
    <recommendedName>
        <fullName evidence="10">YbgF trimerisation domain-containing protein</fullName>
    </recommendedName>
</protein>
<dbReference type="RefSeq" id="WP_163902031.1">
    <property type="nucleotide sequence ID" value="NZ_CP048427.1"/>
</dbReference>
<evidence type="ECO:0000313" key="9">
    <source>
        <dbReference type="Proteomes" id="UP000477849"/>
    </source>
</evidence>